<protein>
    <submittedName>
        <fullName evidence="1">Uncharacterized protein</fullName>
    </submittedName>
</protein>
<sequence length="297" mass="32003">MKSEYIVIYSAVHSVSIASRSRSRSRELLPSYGPKESVLQASSSTPGISVSARYYRGRLSETPPDAGECWALTARAASELGRNGARDTRSTPSPVAVEIDSHRLGLFRTQQQHPSFPWISSATTIMTDSFAVAATPQAHAADVEFLVRRGMTKGYQVLSLLAPPLYATFALSRYGRSQFSVNRLLRATWVGGSVGIVGGGAFEYVRSAYSNPEKIRARRILYAYDTSSIRADDHSTIGGALFAVLTPAMLWKRANIANLILGGAGMGSAVGLLTHYTRTVSGDPPPVVRVPDVPVPE</sequence>
<gene>
    <name evidence="1" type="ORF">FIBRA_04972</name>
</gene>
<organism evidence="1 2">
    <name type="scientific">Fibroporia radiculosa</name>
    <dbReference type="NCBI Taxonomy" id="599839"/>
    <lineage>
        <taxon>Eukaryota</taxon>
        <taxon>Fungi</taxon>
        <taxon>Dikarya</taxon>
        <taxon>Basidiomycota</taxon>
        <taxon>Agaricomycotina</taxon>
        <taxon>Agaricomycetes</taxon>
        <taxon>Polyporales</taxon>
        <taxon>Fibroporiaceae</taxon>
        <taxon>Fibroporia</taxon>
    </lineage>
</organism>
<dbReference type="GeneID" id="24097771"/>
<evidence type="ECO:0000313" key="1">
    <source>
        <dbReference type="EMBL" id="CCM02860.1"/>
    </source>
</evidence>
<dbReference type="EMBL" id="HE797095">
    <property type="protein sequence ID" value="CCM02860.1"/>
    <property type="molecule type" value="Genomic_DNA"/>
</dbReference>
<keyword evidence="2" id="KW-1185">Reference proteome</keyword>
<dbReference type="AlphaFoldDB" id="J4GQ60"/>
<dbReference type="RefSeq" id="XP_012182143.1">
    <property type="nucleotide sequence ID" value="XM_012326753.1"/>
</dbReference>
<dbReference type="InParanoid" id="J4GQ60"/>
<dbReference type="Proteomes" id="UP000006352">
    <property type="component" value="Unassembled WGS sequence"/>
</dbReference>
<evidence type="ECO:0000313" key="2">
    <source>
        <dbReference type="Proteomes" id="UP000006352"/>
    </source>
</evidence>
<name>J4GQ60_9APHY</name>
<proteinExistence type="predicted"/>
<dbReference type="HOGENOM" id="CLU_937009_0_0_1"/>
<accession>J4GQ60</accession>
<dbReference type="OrthoDB" id="2524788at2759"/>
<reference evidence="1 2" key="1">
    <citation type="journal article" date="2012" name="Appl. Environ. Microbiol.">
        <title>Short-read sequencing for genomic analysis of the brown rot fungus Fibroporia radiculosa.</title>
        <authorList>
            <person name="Tang J.D."/>
            <person name="Perkins A.D."/>
            <person name="Sonstegard T.S."/>
            <person name="Schroeder S.G."/>
            <person name="Burgess S.C."/>
            <person name="Diehl S.V."/>
        </authorList>
    </citation>
    <scope>NUCLEOTIDE SEQUENCE [LARGE SCALE GENOMIC DNA]</scope>
    <source>
        <strain evidence="1 2">TFFH 294</strain>
    </source>
</reference>